<dbReference type="EMBL" id="DVLW01000122">
    <property type="protein sequence ID" value="HIT94445.1"/>
    <property type="molecule type" value="Genomic_DNA"/>
</dbReference>
<dbReference type="GO" id="GO:0016783">
    <property type="term" value="F:sulfurtransferase activity"/>
    <property type="evidence" value="ECO:0007669"/>
    <property type="project" value="InterPro"/>
</dbReference>
<reference evidence="3" key="1">
    <citation type="submission" date="2020-10" db="EMBL/GenBank/DDBJ databases">
        <authorList>
            <person name="Gilroy R."/>
        </authorList>
    </citation>
    <scope>NUCLEOTIDE SEQUENCE</scope>
    <source>
        <strain evidence="3">ChiBcec7-5410</strain>
    </source>
</reference>
<proteinExistence type="predicted"/>
<dbReference type="InterPro" id="IPR005232">
    <property type="entry name" value="LarE"/>
</dbReference>
<evidence type="ECO:0000313" key="4">
    <source>
        <dbReference type="Proteomes" id="UP000824160"/>
    </source>
</evidence>
<dbReference type="PANTHER" id="PTHR43169">
    <property type="entry name" value="EXSB FAMILY PROTEIN"/>
    <property type="match status" value="1"/>
</dbReference>
<evidence type="ECO:0000313" key="3">
    <source>
        <dbReference type="EMBL" id="HIT94445.1"/>
    </source>
</evidence>
<reference evidence="3" key="2">
    <citation type="journal article" date="2021" name="PeerJ">
        <title>Extensive microbial diversity within the chicken gut microbiome revealed by metagenomics and culture.</title>
        <authorList>
            <person name="Gilroy R."/>
            <person name="Ravi A."/>
            <person name="Getino M."/>
            <person name="Pursley I."/>
            <person name="Horton D.L."/>
            <person name="Alikhan N.F."/>
            <person name="Baker D."/>
            <person name="Gharbi K."/>
            <person name="Hall N."/>
            <person name="Watson M."/>
            <person name="Adriaenssens E.M."/>
            <person name="Foster-Nyarko E."/>
            <person name="Jarju S."/>
            <person name="Secka A."/>
            <person name="Antonio M."/>
            <person name="Oren A."/>
            <person name="Chaudhuri R.R."/>
            <person name="La Ragione R."/>
            <person name="Hildebrand F."/>
            <person name="Pallen M.J."/>
        </authorList>
    </citation>
    <scope>NUCLEOTIDE SEQUENCE</scope>
    <source>
        <strain evidence="3">ChiBcec7-5410</strain>
    </source>
</reference>
<dbReference type="InterPro" id="IPR022310">
    <property type="entry name" value="NAD/GMP_synthase"/>
</dbReference>
<dbReference type="NCBIfam" id="TIGR00268">
    <property type="entry name" value="ATP-dependent sacrificial sulfur transferase LarE"/>
    <property type="match status" value="1"/>
</dbReference>
<evidence type="ECO:0000256" key="1">
    <source>
        <dbReference type="PIRSR" id="PIRSR006661-1"/>
    </source>
</evidence>
<feature type="domain" description="NAD/GMP synthase" evidence="2">
    <location>
        <begin position="7"/>
        <end position="81"/>
    </location>
</feature>
<name>A0A9D1H5U8_9FIRM</name>
<dbReference type="InterPro" id="IPR014729">
    <property type="entry name" value="Rossmann-like_a/b/a_fold"/>
</dbReference>
<keyword evidence="3" id="KW-0808">Transferase</keyword>
<dbReference type="CDD" id="cd01990">
    <property type="entry name" value="LarE-like"/>
    <property type="match status" value="1"/>
</dbReference>
<dbReference type="GO" id="GO:0006163">
    <property type="term" value="P:purine nucleotide metabolic process"/>
    <property type="evidence" value="ECO:0007669"/>
    <property type="project" value="UniProtKB-ARBA"/>
</dbReference>
<gene>
    <name evidence="3" type="primary">larE</name>
    <name evidence="3" type="ORF">IAC43_04620</name>
</gene>
<dbReference type="Pfam" id="PF02540">
    <property type="entry name" value="NAD_synthase"/>
    <property type="match status" value="1"/>
</dbReference>
<organism evidence="3 4">
    <name type="scientific">Candidatus Faecivivens stercoripullorum</name>
    <dbReference type="NCBI Taxonomy" id="2840805"/>
    <lineage>
        <taxon>Bacteria</taxon>
        <taxon>Bacillati</taxon>
        <taxon>Bacillota</taxon>
        <taxon>Clostridia</taxon>
        <taxon>Eubacteriales</taxon>
        <taxon>Oscillospiraceae</taxon>
        <taxon>Oscillospiraceae incertae sedis</taxon>
        <taxon>Candidatus Faecivivens</taxon>
    </lineage>
</organism>
<dbReference type="Proteomes" id="UP000824160">
    <property type="component" value="Unassembled WGS sequence"/>
</dbReference>
<dbReference type="PANTHER" id="PTHR43169:SF2">
    <property type="entry name" value="NAD_GMP SYNTHASE DOMAIN-CONTAINING PROTEIN"/>
    <property type="match status" value="1"/>
</dbReference>
<accession>A0A9D1H5U8</accession>
<dbReference type="Gene3D" id="3.40.50.620">
    <property type="entry name" value="HUPs"/>
    <property type="match status" value="1"/>
</dbReference>
<dbReference type="SUPFAM" id="SSF52402">
    <property type="entry name" value="Adenine nucleotide alpha hydrolases-like"/>
    <property type="match status" value="1"/>
</dbReference>
<feature type="active site" description="Nucleophile and sulfur donor" evidence="1">
    <location>
        <position position="173"/>
    </location>
</feature>
<evidence type="ECO:0000259" key="2">
    <source>
        <dbReference type="Pfam" id="PF02540"/>
    </source>
</evidence>
<comment type="caution">
    <text evidence="3">The sequence shown here is derived from an EMBL/GenBank/DDBJ whole genome shotgun (WGS) entry which is preliminary data.</text>
</comment>
<dbReference type="AlphaFoldDB" id="A0A9D1H5U8"/>
<sequence length="257" mass="29241">MQLEQKRALLRQYFTEHNRVVLGFSGGVDSAFLLAAAKEAGADITPVFIHTPFQPAFELEDARRLTDQLGIRLEIITANPLQQPEIVRNDAKRCYWCKHLLFSLLKDRARELNAVLIDGTNASDPEDDRPGMQALRELGAESPLRICGLNKDEIRQISKEYGLFTWDKPSYACLATRIPTGTAIDCKTLQKIENAEEALFRLGFSDFRVRVFHGAARIQLLASQWQMDEDRRRQVTDAVGQFFDTVLLDMTPRTSRE</sequence>
<protein>
    <submittedName>
        <fullName evidence="3">ATP-dependent sacrificial sulfur transferase LarE</fullName>
    </submittedName>
</protein>
<dbReference type="InterPro" id="IPR052188">
    <property type="entry name" value="Ni-pincer_cofactor_biosynth"/>
</dbReference>
<dbReference type="PIRSF" id="PIRSF006661">
    <property type="entry name" value="PP-lp_UCP006661"/>
    <property type="match status" value="1"/>
</dbReference>